<feature type="transmembrane region" description="Helical" evidence="2">
    <location>
        <begin position="182"/>
        <end position="205"/>
    </location>
</feature>
<reference evidence="4 5" key="1">
    <citation type="submission" date="2016-06" db="EMBL/GenBank/DDBJ databases">
        <title>Living apart together: crosstalk between the core and supernumerary genomes in a fungal plant pathogen.</title>
        <authorList>
            <person name="Vanheule A."/>
            <person name="Audenaert K."/>
            <person name="Warris S."/>
            <person name="Van De Geest H."/>
            <person name="Schijlen E."/>
            <person name="Hofte M."/>
            <person name="De Saeger S."/>
            <person name="Haesaert G."/>
            <person name="Waalwijk C."/>
            <person name="Van Der Lee T."/>
        </authorList>
    </citation>
    <scope>NUCLEOTIDE SEQUENCE [LARGE SCALE GENOMIC DNA]</scope>
    <source>
        <strain evidence="4 5">2516</strain>
    </source>
</reference>
<feature type="chain" id="PRO_5008602975" description="Extracellular membrane protein CFEM domain-containing protein" evidence="3">
    <location>
        <begin position="21"/>
        <end position="206"/>
    </location>
</feature>
<dbReference type="EMBL" id="LYXU01000003">
    <property type="protein sequence ID" value="OBS21507.1"/>
    <property type="molecule type" value="Genomic_DNA"/>
</dbReference>
<feature type="signal peptide" evidence="3">
    <location>
        <begin position="1"/>
        <end position="20"/>
    </location>
</feature>
<proteinExistence type="predicted"/>
<evidence type="ECO:0008006" key="6">
    <source>
        <dbReference type="Google" id="ProtNLM"/>
    </source>
</evidence>
<dbReference type="AlphaFoldDB" id="A0A1B8AM00"/>
<evidence type="ECO:0000256" key="1">
    <source>
        <dbReference type="SAM" id="MobiDB-lite"/>
    </source>
</evidence>
<organism evidence="4 5">
    <name type="scientific">Fusarium poae</name>
    <dbReference type="NCBI Taxonomy" id="36050"/>
    <lineage>
        <taxon>Eukaryota</taxon>
        <taxon>Fungi</taxon>
        <taxon>Dikarya</taxon>
        <taxon>Ascomycota</taxon>
        <taxon>Pezizomycotina</taxon>
        <taxon>Sordariomycetes</taxon>
        <taxon>Hypocreomycetidae</taxon>
        <taxon>Hypocreales</taxon>
        <taxon>Nectriaceae</taxon>
        <taxon>Fusarium</taxon>
    </lineage>
</organism>
<keyword evidence="2" id="KW-0472">Membrane</keyword>
<evidence type="ECO:0000256" key="3">
    <source>
        <dbReference type="SAM" id="SignalP"/>
    </source>
</evidence>
<keyword evidence="2" id="KW-1133">Transmembrane helix</keyword>
<evidence type="ECO:0000313" key="4">
    <source>
        <dbReference type="EMBL" id="OBS21507.1"/>
    </source>
</evidence>
<keyword evidence="2" id="KW-0812">Transmembrane</keyword>
<feature type="region of interest" description="Disordered" evidence="1">
    <location>
        <begin position="156"/>
        <end position="176"/>
    </location>
</feature>
<comment type="caution">
    <text evidence="4">The sequence shown here is derived from an EMBL/GenBank/DDBJ whole genome shotgun (WGS) entry which is preliminary data.</text>
</comment>
<name>A0A1B8AM00_FUSPO</name>
<accession>A0A1B8AM00</accession>
<evidence type="ECO:0000313" key="5">
    <source>
        <dbReference type="Proteomes" id="UP000091967"/>
    </source>
</evidence>
<dbReference type="Proteomes" id="UP000091967">
    <property type="component" value="Unassembled WGS sequence"/>
</dbReference>
<keyword evidence="5" id="KW-1185">Reference proteome</keyword>
<protein>
    <recommendedName>
        <fullName evidence="6">Extracellular membrane protein CFEM domain-containing protein</fullName>
    </recommendedName>
</protein>
<sequence>MRSRIPFALSFLGLNSLCAAANTESDYLATVTLAPTASGAAAFDLEEKRAECFQACYKTYGNFKSCNRGGVGQCWCNESDDWVEREEDCVWDICGPSAYNVYATVLRRVCETVTASTSEAVETGSMSSGVEITLTSAFATRQASAETIDAPKAIETSTFDSGSTTTSSEATAPTTAEPNGGMMIFSSVSFLHVFAVGLFHLVIVAF</sequence>
<gene>
    <name evidence="4" type="ORF">FPOA_07845</name>
</gene>
<keyword evidence="3" id="KW-0732">Signal</keyword>
<dbReference type="OMA" id="CYKTYGN"/>
<evidence type="ECO:0000256" key="2">
    <source>
        <dbReference type="SAM" id="Phobius"/>
    </source>
</evidence>